<evidence type="ECO:0000313" key="3">
    <source>
        <dbReference type="Proteomes" id="UP000248614"/>
    </source>
</evidence>
<reference evidence="2 3" key="1">
    <citation type="submission" date="2017-08" db="EMBL/GenBank/DDBJ databases">
        <title>Infants hospitalized years apart are colonized by the same room-sourced microbial strains.</title>
        <authorList>
            <person name="Brooks B."/>
            <person name="Olm M.R."/>
            <person name="Firek B.A."/>
            <person name="Baker R."/>
            <person name="Thomas B.C."/>
            <person name="Morowitz M.J."/>
            <person name="Banfield J.F."/>
        </authorList>
    </citation>
    <scope>NUCLEOTIDE SEQUENCE [LARGE SCALE GENOMIC DNA]</scope>
    <source>
        <strain evidence="2">S2_018_000_R3_110</strain>
    </source>
</reference>
<evidence type="ECO:0000256" key="1">
    <source>
        <dbReference type="SAM" id="MobiDB-lite"/>
    </source>
</evidence>
<name>A0A2W5B765_9SPHN</name>
<accession>A0A2W5B765</accession>
<dbReference type="Gene3D" id="1.10.10.10">
    <property type="entry name" value="Winged helix-like DNA-binding domain superfamily/Winged helix DNA-binding domain"/>
    <property type="match status" value="1"/>
</dbReference>
<dbReference type="Proteomes" id="UP000248614">
    <property type="component" value="Unassembled WGS sequence"/>
</dbReference>
<protein>
    <submittedName>
        <fullName evidence="2">RecX family transcriptional regulator</fullName>
    </submittedName>
</protein>
<sequence>MAQTWRMSRPPRRPLPPLDQPALERAALRYVERYATTRAKLAAYLTRKLRERGSEGPVDVVGLADRMAELRYVDDRAFAEMRAAAMTRRGLGARRVHDALRHAGVGQEDAGAVADTLDDAAEAAALAFARRRRIGPFALAPVERDRREKQVAAMVRAGHAPALARRILSLDPADIDEVVLPE</sequence>
<feature type="region of interest" description="Disordered" evidence="1">
    <location>
        <begin position="1"/>
        <end position="20"/>
    </location>
</feature>
<comment type="caution">
    <text evidence="2">The sequence shown here is derived from an EMBL/GenBank/DDBJ whole genome shotgun (WGS) entry which is preliminary data.</text>
</comment>
<dbReference type="EMBL" id="QFNF01000025">
    <property type="protein sequence ID" value="PZO76688.1"/>
    <property type="molecule type" value="Genomic_DNA"/>
</dbReference>
<organism evidence="2 3">
    <name type="scientific">Sphingomonas hengshuiensis</name>
    <dbReference type="NCBI Taxonomy" id="1609977"/>
    <lineage>
        <taxon>Bacteria</taxon>
        <taxon>Pseudomonadati</taxon>
        <taxon>Pseudomonadota</taxon>
        <taxon>Alphaproteobacteria</taxon>
        <taxon>Sphingomonadales</taxon>
        <taxon>Sphingomonadaceae</taxon>
        <taxon>Sphingomonas</taxon>
    </lineage>
</organism>
<evidence type="ECO:0000313" key="2">
    <source>
        <dbReference type="EMBL" id="PZO76688.1"/>
    </source>
</evidence>
<dbReference type="AlphaFoldDB" id="A0A2W5B765"/>
<proteinExistence type="predicted"/>
<dbReference type="InterPro" id="IPR036388">
    <property type="entry name" value="WH-like_DNA-bd_sf"/>
</dbReference>
<gene>
    <name evidence="2" type="ORF">DI632_10015</name>
</gene>